<evidence type="ECO:0000259" key="1">
    <source>
        <dbReference type="PROSITE" id="PS51704"/>
    </source>
</evidence>
<accession>A0A0D1JVB5</accession>
<dbReference type="Pfam" id="PF03009">
    <property type="entry name" value="GDPD"/>
    <property type="match status" value="1"/>
</dbReference>
<dbReference type="Gene3D" id="3.20.20.190">
    <property type="entry name" value="Phosphatidylinositol (PI) phosphodiesterase"/>
    <property type="match status" value="2"/>
</dbReference>
<comment type="caution">
    <text evidence="2">The sequence shown here is derived from an EMBL/GenBank/DDBJ whole genome shotgun (WGS) entry which is preliminary data.</text>
</comment>
<dbReference type="AlphaFoldDB" id="A0A0D1JVB5"/>
<dbReference type="Proteomes" id="UP000032289">
    <property type="component" value="Unassembled WGS sequence"/>
</dbReference>
<gene>
    <name evidence="2" type="ORF">ab3b_00552</name>
</gene>
<sequence length="203" mass="23371">MSVNKTLIIAHRGTHRDRGDENTLIAFQQAIAAGVDGLEVDVQLYGNQLILKHDQDGVVPADVATFGDFLALIATTQYQGLLLIELKGRVGAEQLYRELQAKQLPNAVMLQSFQELPLRKWRRLDANVPIGYLRHVPNMVSWRLWRDGIIQQVNLDYRYWYLAWLRPFGVNTYWWTPNTRGWTTLLRMLSVRGIITDIATKIL</sequence>
<organism evidence="2 3">
    <name type="scientific">Weissella cibaria</name>
    <dbReference type="NCBI Taxonomy" id="137591"/>
    <lineage>
        <taxon>Bacteria</taxon>
        <taxon>Bacillati</taxon>
        <taxon>Bacillota</taxon>
        <taxon>Bacilli</taxon>
        <taxon>Lactobacillales</taxon>
        <taxon>Lactobacillaceae</taxon>
        <taxon>Weissella</taxon>
    </lineage>
</organism>
<name>A0A0D1JVB5_9LACO</name>
<evidence type="ECO:0000313" key="2">
    <source>
        <dbReference type="EMBL" id="KIU25168.1"/>
    </source>
</evidence>
<dbReference type="PROSITE" id="PS51704">
    <property type="entry name" value="GP_PDE"/>
    <property type="match status" value="1"/>
</dbReference>
<reference evidence="2 3" key="1">
    <citation type="journal article" date="2015" name="Microbiology (Mosc.)">
        <title>Genomics of the Weissella cibaria species with an examination of its metabolic traits.</title>
        <authorList>
            <person name="Lynch K.M."/>
            <person name="Lucid A."/>
            <person name="Arendt E.K."/>
            <person name="Sleator R.D."/>
            <person name="Lucey B."/>
            <person name="Coffey A."/>
        </authorList>
    </citation>
    <scope>NUCLEOTIDE SEQUENCE [LARGE SCALE GENOMIC DNA]</scope>
    <source>
        <strain evidence="2 3">AB3b</strain>
    </source>
</reference>
<dbReference type="SUPFAM" id="SSF51695">
    <property type="entry name" value="PLC-like phosphodiesterases"/>
    <property type="match status" value="1"/>
</dbReference>
<dbReference type="PATRIC" id="fig|137591.24.peg.533"/>
<dbReference type="RefSeq" id="WP_043940765.1">
    <property type="nucleotide sequence ID" value="NZ_JWHT01000013.1"/>
</dbReference>
<dbReference type="EMBL" id="JWHT01000013">
    <property type="protein sequence ID" value="KIU25168.1"/>
    <property type="molecule type" value="Genomic_DNA"/>
</dbReference>
<dbReference type="InterPro" id="IPR017946">
    <property type="entry name" value="PLC-like_Pdiesterase_TIM-brl"/>
</dbReference>
<feature type="domain" description="GP-PDE" evidence="1">
    <location>
        <begin position="6"/>
        <end position="44"/>
    </location>
</feature>
<protein>
    <submittedName>
        <fullName evidence="2">Membrane domain of membrane-anchored glycerophosphoryl diester phosphodiesterase</fullName>
    </submittedName>
</protein>
<dbReference type="PANTHER" id="PTHR46211:SF14">
    <property type="entry name" value="GLYCEROPHOSPHODIESTER PHOSPHODIESTERASE"/>
    <property type="match status" value="1"/>
</dbReference>
<dbReference type="GO" id="GO:0008081">
    <property type="term" value="F:phosphoric diester hydrolase activity"/>
    <property type="evidence" value="ECO:0007669"/>
    <property type="project" value="InterPro"/>
</dbReference>
<dbReference type="CDD" id="cd08556">
    <property type="entry name" value="GDPD"/>
    <property type="match status" value="1"/>
</dbReference>
<dbReference type="GO" id="GO:0006629">
    <property type="term" value="P:lipid metabolic process"/>
    <property type="evidence" value="ECO:0007669"/>
    <property type="project" value="InterPro"/>
</dbReference>
<dbReference type="PANTHER" id="PTHR46211">
    <property type="entry name" value="GLYCEROPHOSPHORYL DIESTER PHOSPHODIESTERASE"/>
    <property type="match status" value="1"/>
</dbReference>
<proteinExistence type="predicted"/>
<dbReference type="InterPro" id="IPR030395">
    <property type="entry name" value="GP_PDE_dom"/>
</dbReference>
<evidence type="ECO:0000313" key="3">
    <source>
        <dbReference type="Proteomes" id="UP000032289"/>
    </source>
</evidence>